<dbReference type="RefSeq" id="WP_106264677.1">
    <property type="nucleotide sequence ID" value="NZ_PVTX01000001.1"/>
</dbReference>
<evidence type="ECO:0000256" key="3">
    <source>
        <dbReference type="ARBA" id="ARBA00022692"/>
    </source>
</evidence>
<evidence type="ECO:0000256" key="6">
    <source>
        <dbReference type="SAM" id="Phobius"/>
    </source>
</evidence>
<dbReference type="InterPro" id="IPR001204">
    <property type="entry name" value="Phos_transporter"/>
</dbReference>
<feature type="transmembrane region" description="Helical" evidence="6">
    <location>
        <begin position="197"/>
        <end position="213"/>
    </location>
</feature>
<feature type="transmembrane region" description="Helical" evidence="6">
    <location>
        <begin position="308"/>
        <end position="333"/>
    </location>
</feature>
<sequence>MELALVVVVVVVALGFAYTNGFLDAANSVATSISTRALTPRIAVAMAAAMNFVGALLGTSVAETIATSIVDLDGAPAVDALGVLLCALLGAIAWNLVAWWFGMPTSSTHSLVGGLLGAGLAGGMVVHGEEVLDRVVLPLLVSPVIGFVAAFALMVALLWAFRNAAPSRVNRRFRIAQTASAAAVALGHGLQSAQKTMGVVWLALLTVGAVTPVEGIPLWVKLAAATAMAAGTYAGGWRIMRTLGRRIIEIDPARGFVAESVSAIVLYVSSIVLHAPVSTTHTITAAIVGVGSTRRLSAVRWGVARTIAVFWLLTAPAAGLLAAGTTWLLLGVLGS</sequence>
<keyword evidence="2" id="KW-0813">Transport</keyword>
<dbReference type="Pfam" id="PF01384">
    <property type="entry name" value="PHO4"/>
    <property type="match status" value="2"/>
</dbReference>
<evidence type="ECO:0000256" key="1">
    <source>
        <dbReference type="ARBA" id="ARBA00004141"/>
    </source>
</evidence>
<evidence type="ECO:0000313" key="7">
    <source>
        <dbReference type="EMBL" id="PRZ10257.1"/>
    </source>
</evidence>
<feature type="transmembrane region" description="Helical" evidence="6">
    <location>
        <begin position="42"/>
        <end position="66"/>
    </location>
</feature>
<dbReference type="PANTHER" id="PTHR11101">
    <property type="entry name" value="PHOSPHATE TRANSPORTER"/>
    <property type="match status" value="1"/>
</dbReference>
<accession>A0ABX5EIJ4</accession>
<protein>
    <submittedName>
        <fullName evidence="7">PiT family inorganic phosphate transporter</fullName>
    </submittedName>
</protein>
<proteinExistence type="predicted"/>
<feature type="transmembrane region" description="Helical" evidence="6">
    <location>
        <begin position="107"/>
        <end position="127"/>
    </location>
</feature>
<evidence type="ECO:0000256" key="5">
    <source>
        <dbReference type="ARBA" id="ARBA00023136"/>
    </source>
</evidence>
<feature type="transmembrane region" description="Helical" evidence="6">
    <location>
        <begin position="139"/>
        <end position="161"/>
    </location>
</feature>
<gene>
    <name evidence="7" type="ORF">BCL65_101401</name>
</gene>
<keyword evidence="8" id="KW-1185">Reference proteome</keyword>
<dbReference type="PANTHER" id="PTHR11101:SF80">
    <property type="entry name" value="PHOSPHATE TRANSPORTER"/>
    <property type="match status" value="1"/>
</dbReference>
<reference evidence="7 8" key="1">
    <citation type="submission" date="2018-03" db="EMBL/GenBank/DDBJ databases">
        <title>Comparative analysis of microorganisms from saline springs in Andes Mountain Range, Colombia.</title>
        <authorList>
            <person name="Rubin E."/>
        </authorList>
    </citation>
    <scope>NUCLEOTIDE SEQUENCE [LARGE SCALE GENOMIC DNA]</scope>
    <source>
        <strain evidence="7 8">CG 23</strain>
    </source>
</reference>
<comment type="subcellular location">
    <subcellularLocation>
        <location evidence="1">Membrane</location>
        <topology evidence="1">Multi-pass membrane protein</topology>
    </subcellularLocation>
</comment>
<evidence type="ECO:0000313" key="8">
    <source>
        <dbReference type="Proteomes" id="UP000239895"/>
    </source>
</evidence>
<feature type="transmembrane region" description="Helical" evidence="6">
    <location>
        <begin position="78"/>
        <end position="101"/>
    </location>
</feature>
<comment type="caution">
    <text evidence="7">The sequence shown here is derived from an EMBL/GenBank/DDBJ whole genome shotgun (WGS) entry which is preliminary data.</text>
</comment>
<keyword evidence="4 6" id="KW-1133">Transmembrane helix</keyword>
<keyword evidence="3 6" id="KW-0812">Transmembrane</keyword>
<dbReference type="Proteomes" id="UP000239895">
    <property type="component" value="Unassembled WGS sequence"/>
</dbReference>
<name>A0ABX5EIJ4_9MICO</name>
<dbReference type="EMBL" id="PVTX01000001">
    <property type="protein sequence ID" value="PRZ10257.1"/>
    <property type="molecule type" value="Genomic_DNA"/>
</dbReference>
<organism evidence="7 8">
    <name type="scientific">Isoptericola halotolerans</name>
    <dbReference type="NCBI Taxonomy" id="300560"/>
    <lineage>
        <taxon>Bacteria</taxon>
        <taxon>Bacillati</taxon>
        <taxon>Actinomycetota</taxon>
        <taxon>Actinomycetes</taxon>
        <taxon>Micrococcales</taxon>
        <taxon>Promicromonosporaceae</taxon>
        <taxon>Isoptericola</taxon>
    </lineage>
</organism>
<evidence type="ECO:0000256" key="2">
    <source>
        <dbReference type="ARBA" id="ARBA00022448"/>
    </source>
</evidence>
<keyword evidence="5 6" id="KW-0472">Membrane</keyword>
<evidence type="ECO:0000256" key="4">
    <source>
        <dbReference type="ARBA" id="ARBA00022989"/>
    </source>
</evidence>
<feature type="transmembrane region" description="Helical" evidence="6">
    <location>
        <begin position="261"/>
        <end position="288"/>
    </location>
</feature>